<accession>A0A0J6FUV1</accession>
<reference evidence="3" key="3">
    <citation type="journal article" date="2010" name="Genome Res.">
        <title>Population genomic sequencing of Coccidioides fungi reveals recent hybridization and transposon control.</title>
        <authorList>
            <person name="Neafsey D.E."/>
            <person name="Barker B.M."/>
            <person name="Sharpton T.J."/>
            <person name="Stajich J.E."/>
            <person name="Park D.J."/>
            <person name="Whiston E."/>
            <person name="Hung C.-Y."/>
            <person name="McMahan C."/>
            <person name="White J."/>
            <person name="Sykes S."/>
            <person name="Heiman D."/>
            <person name="Young S."/>
            <person name="Zeng Q."/>
            <person name="Abouelleil A."/>
            <person name="Aftuck L."/>
            <person name="Bessette D."/>
            <person name="Brown A."/>
            <person name="FitzGerald M."/>
            <person name="Lui A."/>
            <person name="Macdonald J.P."/>
            <person name="Priest M."/>
            <person name="Orbach M.J."/>
            <person name="Galgiani J.N."/>
            <person name="Kirkland T.N."/>
            <person name="Cole G.T."/>
            <person name="Birren B.W."/>
            <person name="Henn M.R."/>
            <person name="Taylor J.W."/>
            <person name="Rounsley S.D."/>
        </authorList>
    </citation>
    <scope>NUCLEOTIDE SEQUENCE [LARGE SCALE GENOMIC DNA]</scope>
    <source>
        <strain evidence="3">RMSCC 3488</strain>
    </source>
</reference>
<gene>
    <name evidence="2" type="ORF">CPAG_09479</name>
</gene>
<feature type="region of interest" description="Disordered" evidence="1">
    <location>
        <begin position="130"/>
        <end position="164"/>
    </location>
</feature>
<evidence type="ECO:0000313" key="2">
    <source>
        <dbReference type="EMBL" id="KMM73190.1"/>
    </source>
</evidence>
<reference evidence="2 3" key="1">
    <citation type="submission" date="2007-06" db="EMBL/GenBank/DDBJ databases">
        <title>The Genome Sequence of Coccidioides posadasii RMSCC_3488.</title>
        <authorList>
            <consortium name="Coccidioides Genome Resources Consortium"/>
            <consortium name="The Broad Institute Genome Sequencing Platform"/>
            <person name="Henn M.R."/>
            <person name="Sykes S."/>
            <person name="Young S."/>
            <person name="Jaffe D."/>
            <person name="Berlin A."/>
            <person name="Alvarez P."/>
            <person name="Butler J."/>
            <person name="Gnerre S."/>
            <person name="Grabherr M."/>
            <person name="Mauceli E."/>
            <person name="Brockman W."/>
            <person name="Kodira C."/>
            <person name="Alvarado L."/>
            <person name="Zeng Q."/>
            <person name="Crawford M."/>
            <person name="Antoine C."/>
            <person name="Devon K."/>
            <person name="Galgiani J."/>
            <person name="Orsborn K."/>
            <person name="Lewis M.L."/>
            <person name="Nusbaum C."/>
            <person name="Galagan J."/>
            <person name="Birren B."/>
        </authorList>
    </citation>
    <scope>NUCLEOTIDE SEQUENCE [LARGE SCALE GENOMIC DNA]</scope>
    <source>
        <strain evidence="2 3">RMSCC 3488</strain>
    </source>
</reference>
<dbReference type="Proteomes" id="UP000054567">
    <property type="component" value="Unassembled WGS sequence"/>
</dbReference>
<sequence>MCAVDERRAAGEWETRYIQGCTWQGGIKGYGGQRKGGRKNAGYKRQGSKAIVSQKESGLPVNRAVQPFCRSDCGGDDDGRGAAQQIRCRLLCMYRHAPSSGLHGQNDIAVTSLLYMGSSLSTTRALLGRESGSPACAPRPTRSDSHVWTHFDRSSAPKLVHPRT</sequence>
<dbReference type="EMBL" id="DS268114">
    <property type="protein sequence ID" value="KMM73190.1"/>
    <property type="molecule type" value="Genomic_DNA"/>
</dbReference>
<evidence type="ECO:0000256" key="1">
    <source>
        <dbReference type="SAM" id="MobiDB-lite"/>
    </source>
</evidence>
<proteinExistence type="predicted"/>
<feature type="compositionally biased region" description="Basic and acidic residues" evidence="1">
    <location>
        <begin position="141"/>
        <end position="155"/>
    </location>
</feature>
<protein>
    <submittedName>
        <fullName evidence="2">Uncharacterized protein</fullName>
    </submittedName>
</protein>
<name>A0A0J6FUV1_COCPO</name>
<evidence type="ECO:0000313" key="3">
    <source>
        <dbReference type="Proteomes" id="UP000054567"/>
    </source>
</evidence>
<reference evidence="3" key="2">
    <citation type="journal article" date="2009" name="Genome Res.">
        <title>Comparative genomic analyses of the human fungal pathogens Coccidioides and their relatives.</title>
        <authorList>
            <person name="Sharpton T.J."/>
            <person name="Stajich J.E."/>
            <person name="Rounsley S.D."/>
            <person name="Gardner M.J."/>
            <person name="Wortman J.R."/>
            <person name="Jordar V.S."/>
            <person name="Maiti R."/>
            <person name="Kodira C.D."/>
            <person name="Neafsey D.E."/>
            <person name="Zeng Q."/>
            <person name="Hung C.-Y."/>
            <person name="McMahan C."/>
            <person name="Muszewska A."/>
            <person name="Grynberg M."/>
            <person name="Mandel M.A."/>
            <person name="Kellner E.M."/>
            <person name="Barker B.M."/>
            <person name="Galgiani J.N."/>
            <person name="Orbach M.J."/>
            <person name="Kirkland T.N."/>
            <person name="Cole G.T."/>
            <person name="Henn M.R."/>
            <person name="Birren B.W."/>
            <person name="Taylor J.W."/>
        </authorList>
    </citation>
    <scope>NUCLEOTIDE SEQUENCE [LARGE SCALE GENOMIC DNA]</scope>
    <source>
        <strain evidence="3">RMSCC 3488</strain>
    </source>
</reference>
<dbReference type="AlphaFoldDB" id="A0A0J6FUV1"/>
<dbReference type="VEuPathDB" id="FungiDB:CPAG_09479"/>
<organism evidence="2 3">
    <name type="scientific">Coccidioides posadasii RMSCC 3488</name>
    <dbReference type="NCBI Taxonomy" id="454284"/>
    <lineage>
        <taxon>Eukaryota</taxon>
        <taxon>Fungi</taxon>
        <taxon>Dikarya</taxon>
        <taxon>Ascomycota</taxon>
        <taxon>Pezizomycotina</taxon>
        <taxon>Eurotiomycetes</taxon>
        <taxon>Eurotiomycetidae</taxon>
        <taxon>Onygenales</taxon>
        <taxon>Onygenaceae</taxon>
        <taxon>Coccidioides</taxon>
    </lineage>
</organism>